<organism evidence="2 3">
    <name type="scientific">Polaribacter vadi</name>
    <dbReference type="NCBI Taxonomy" id="1774273"/>
    <lineage>
        <taxon>Bacteria</taxon>
        <taxon>Pseudomonadati</taxon>
        <taxon>Bacteroidota</taxon>
        <taxon>Flavobacteriia</taxon>
        <taxon>Flavobacteriales</taxon>
        <taxon>Flavobacteriaceae</taxon>
    </lineage>
</organism>
<protein>
    <submittedName>
        <fullName evidence="2">GNAT family acetyltransferase</fullName>
    </submittedName>
</protein>
<dbReference type="Gene3D" id="3.40.630.30">
    <property type="match status" value="1"/>
</dbReference>
<feature type="domain" description="N-acetyltransferase" evidence="1">
    <location>
        <begin position="1"/>
        <end position="169"/>
    </location>
</feature>
<keyword evidence="3" id="KW-1185">Reference proteome</keyword>
<dbReference type="InterPro" id="IPR016181">
    <property type="entry name" value="Acyl_CoA_acyltransferase"/>
</dbReference>
<dbReference type="InterPro" id="IPR000182">
    <property type="entry name" value="GNAT_dom"/>
</dbReference>
<dbReference type="SUPFAM" id="SSF55729">
    <property type="entry name" value="Acyl-CoA N-acyltransferases (Nat)"/>
    <property type="match status" value="1"/>
</dbReference>
<reference evidence="3" key="1">
    <citation type="submission" date="2016-02" db="EMBL/GenBank/DDBJ databases">
        <authorList>
            <person name="Shin S.-K."/>
            <person name="Yi H."/>
            <person name="Kim E."/>
        </authorList>
    </citation>
    <scope>NUCLEOTIDE SEQUENCE [LARGE SCALE GENOMIC DNA]</scope>
    <source>
        <strain evidence="3">LPB0003</strain>
    </source>
</reference>
<comment type="caution">
    <text evidence="2">The sequence shown here is derived from an EMBL/GenBank/DDBJ whole genome shotgun (WGS) entry which is preliminary data.</text>
</comment>
<dbReference type="PROSITE" id="PS51186">
    <property type="entry name" value="GNAT"/>
    <property type="match status" value="1"/>
</dbReference>
<sequence length="172" mass="20149">MKIRLSTFDDIPNIMTIIDDAKAYLASQNIDQWQNGYPNAEQIENDINKGESYVVVNDKNKIMATSMFTLRKEPTYKEVFDGKWIISEDEIYGVIHRMAIKKEFRKFGLATFLFHEFHLQLEEKNIKSLKIDTHEENMGMQSLIKKLGYQYCGIIYTNYNAKRLAFEKVISS</sequence>
<gene>
    <name evidence="2" type="ORF">LPB3_02575</name>
</gene>
<accession>A0A1B8U1Y4</accession>
<dbReference type="OrthoDB" id="9796381at2"/>
<name>A0A1B8U1Y4_9FLAO</name>
<dbReference type="AlphaFoldDB" id="A0A1B8U1Y4"/>
<dbReference type="CDD" id="cd04301">
    <property type="entry name" value="NAT_SF"/>
    <property type="match status" value="1"/>
</dbReference>
<dbReference type="GO" id="GO:0016747">
    <property type="term" value="F:acyltransferase activity, transferring groups other than amino-acyl groups"/>
    <property type="evidence" value="ECO:0007669"/>
    <property type="project" value="InterPro"/>
</dbReference>
<dbReference type="Pfam" id="PF00583">
    <property type="entry name" value="Acetyltransf_1"/>
    <property type="match status" value="1"/>
</dbReference>
<keyword evidence="2" id="KW-0808">Transferase</keyword>
<evidence type="ECO:0000313" key="3">
    <source>
        <dbReference type="Proteomes" id="UP000092584"/>
    </source>
</evidence>
<dbReference type="EMBL" id="LSFM01000013">
    <property type="protein sequence ID" value="OBY65894.1"/>
    <property type="molecule type" value="Genomic_DNA"/>
</dbReference>
<dbReference type="KEGG" id="pob:LPB03_02505"/>
<proteinExistence type="predicted"/>
<dbReference type="STRING" id="1774273.LPB03_02505"/>
<dbReference type="RefSeq" id="WP_065318036.1">
    <property type="nucleotide sequence ID" value="NZ_CP017477.1"/>
</dbReference>
<evidence type="ECO:0000259" key="1">
    <source>
        <dbReference type="PROSITE" id="PS51186"/>
    </source>
</evidence>
<dbReference type="Proteomes" id="UP000092584">
    <property type="component" value="Unassembled WGS sequence"/>
</dbReference>
<evidence type="ECO:0000313" key="2">
    <source>
        <dbReference type="EMBL" id="OBY65894.1"/>
    </source>
</evidence>